<gene>
    <name evidence="7" type="primary">acpP</name>
    <name evidence="9" type="ORF">SAMN02745111_01200</name>
</gene>
<dbReference type="GO" id="GO:0009245">
    <property type="term" value="P:lipid A biosynthetic process"/>
    <property type="evidence" value="ECO:0007669"/>
    <property type="project" value="TreeGrafter"/>
</dbReference>
<dbReference type="Pfam" id="PF00550">
    <property type="entry name" value="PP-binding"/>
    <property type="match status" value="1"/>
</dbReference>
<evidence type="ECO:0000259" key="8">
    <source>
        <dbReference type="PROSITE" id="PS50075"/>
    </source>
</evidence>
<evidence type="ECO:0000256" key="1">
    <source>
        <dbReference type="ARBA" id="ARBA00022450"/>
    </source>
</evidence>
<comment type="pathway">
    <text evidence="7">Lipid metabolism; fatty acid biosynthesis.</text>
</comment>
<comment type="subcellular location">
    <subcellularLocation>
        <location evidence="7">Cytoplasm</location>
    </subcellularLocation>
</comment>
<dbReference type="InterPro" id="IPR009081">
    <property type="entry name" value="PP-bd_ACP"/>
</dbReference>
<dbReference type="GO" id="GO:0005829">
    <property type="term" value="C:cytosol"/>
    <property type="evidence" value="ECO:0007669"/>
    <property type="project" value="TreeGrafter"/>
</dbReference>
<dbReference type="EMBL" id="FUXZ01000006">
    <property type="protein sequence ID" value="SKA65782.1"/>
    <property type="molecule type" value="Genomic_DNA"/>
</dbReference>
<keyword evidence="6 7" id="KW-0275">Fatty acid biosynthesis</keyword>
<dbReference type="SUPFAM" id="SSF47336">
    <property type="entry name" value="ACP-like"/>
    <property type="match status" value="1"/>
</dbReference>
<dbReference type="OrthoDB" id="9804551at2"/>
<evidence type="ECO:0000256" key="3">
    <source>
        <dbReference type="ARBA" id="ARBA00022553"/>
    </source>
</evidence>
<dbReference type="GO" id="GO:0016020">
    <property type="term" value="C:membrane"/>
    <property type="evidence" value="ECO:0007669"/>
    <property type="project" value="GOC"/>
</dbReference>
<feature type="modified residue" description="O-(pantetheine 4'-phosphoryl)serine" evidence="7">
    <location>
        <position position="35"/>
    </location>
</feature>
<comment type="PTM">
    <text evidence="7">4'-phosphopantetheine is transferred from CoA to a specific serine of apo-ACP by AcpS. This modification is essential for activity because fatty acids are bound in thioester linkage to the sulfhydryl of the prosthetic group.</text>
</comment>
<keyword evidence="7" id="KW-0963">Cytoplasm</keyword>
<feature type="domain" description="Carrier" evidence="8">
    <location>
        <begin position="1"/>
        <end position="75"/>
    </location>
</feature>
<keyword evidence="1 7" id="KW-0596">Phosphopantetheine</keyword>
<dbReference type="AlphaFoldDB" id="A0A1T4VLD8"/>
<evidence type="ECO:0000256" key="2">
    <source>
        <dbReference type="ARBA" id="ARBA00022516"/>
    </source>
</evidence>
<dbReference type="RefSeq" id="WP_078766068.1">
    <property type="nucleotide sequence ID" value="NZ_FUXZ01000006.1"/>
</dbReference>
<comment type="function">
    <text evidence="7">Carrier of the growing fatty acid chain in fatty acid biosynthesis.</text>
</comment>
<dbReference type="HAMAP" id="MF_01217">
    <property type="entry name" value="Acyl_carrier"/>
    <property type="match status" value="1"/>
</dbReference>
<dbReference type="Proteomes" id="UP000190814">
    <property type="component" value="Unassembled WGS sequence"/>
</dbReference>
<accession>A0A1T4VLD8</accession>
<dbReference type="Gene3D" id="1.10.1200.10">
    <property type="entry name" value="ACP-like"/>
    <property type="match status" value="1"/>
</dbReference>
<dbReference type="GO" id="GO:0000036">
    <property type="term" value="F:acyl carrier activity"/>
    <property type="evidence" value="ECO:0007669"/>
    <property type="project" value="UniProtKB-UniRule"/>
</dbReference>
<dbReference type="GO" id="GO:0000035">
    <property type="term" value="F:acyl binding"/>
    <property type="evidence" value="ECO:0007669"/>
    <property type="project" value="TreeGrafter"/>
</dbReference>
<keyword evidence="10" id="KW-1185">Reference proteome</keyword>
<dbReference type="PANTHER" id="PTHR20863:SF76">
    <property type="entry name" value="CARRIER DOMAIN-CONTAINING PROTEIN"/>
    <property type="match status" value="1"/>
</dbReference>
<proteinExistence type="inferred from homology"/>
<dbReference type="UniPathway" id="UPA00094"/>
<keyword evidence="2 7" id="KW-0444">Lipid biosynthesis</keyword>
<evidence type="ECO:0000313" key="9">
    <source>
        <dbReference type="EMBL" id="SKA65782.1"/>
    </source>
</evidence>
<organism evidence="9 10">
    <name type="scientific">Eubacterium uniforme</name>
    <dbReference type="NCBI Taxonomy" id="39495"/>
    <lineage>
        <taxon>Bacteria</taxon>
        <taxon>Bacillati</taxon>
        <taxon>Bacillota</taxon>
        <taxon>Clostridia</taxon>
        <taxon>Eubacteriales</taxon>
        <taxon>Eubacteriaceae</taxon>
        <taxon>Eubacterium</taxon>
    </lineage>
</organism>
<evidence type="ECO:0000256" key="6">
    <source>
        <dbReference type="ARBA" id="ARBA00023160"/>
    </source>
</evidence>
<evidence type="ECO:0000256" key="4">
    <source>
        <dbReference type="ARBA" id="ARBA00022832"/>
    </source>
</evidence>
<dbReference type="PROSITE" id="PS50075">
    <property type="entry name" value="CARRIER"/>
    <property type="match status" value="1"/>
</dbReference>
<dbReference type="STRING" id="39495.SAMN02745111_01200"/>
<evidence type="ECO:0000313" key="10">
    <source>
        <dbReference type="Proteomes" id="UP000190814"/>
    </source>
</evidence>
<evidence type="ECO:0000256" key="7">
    <source>
        <dbReference type="HAMAP-Rule" id="MF_01217"/>
    </source>
</evidence>
<dbReference type="NCBIfam" id="NF002148">
    <property type="entry name" value="PRK00982.1-2"/>
    <property type="match status" value="1"/>
</dbReference>
<keyword evidence="5 7" id="KW-0443">Lipid metabolism</keyword>
<reference evidence="9 10" key="1">
    <citation type="submission" date="2017-02" db="EMBL/GenBank/DDBJ databases">
        <authorList>
            <person name="Peterson S.W."/>
        </authorList>
    </citation>
    <scope>NUCLEOTIDE SEQUENCE [LARGE SCALE GENOMIC DNA]</scope>
    <source>
        <strain evidence="9 10">ATCC 35992</strain>
    </source>
</reference>
<comment type="similarity">
    <text evidence="7">Belongs to the acyl carrier protein (ACP) family.</text>
</comment>
<dbReference type="InterPro" id="IPR003231">
    <property type="entry name" value="ACP"/>
</dbReference>
<sequence>MSFETVKEIIIDTINCDADDIKMESNLRDDLSIDSLDATELCMALEEHYNTTIDEDAMVGFVKVSDIVEYIDKNVEA</sequence>
<evidence type="ECO:0000256" key="5">
    <source>
        <dbReference type="ARBA" id="ARBA00023098"/>
    </source>
</evidence>
<keyword evidence="4 7" id="KW-0276">Fatty acid metabolism</keyword>
<protein>
    <recommendedName>
        <fullName evidence="7">Acyl carrier protein</fullName>
        <shortName evidence="7">ACP</shortName>
    </recommendedName>
</protein>
<dbReference type="InterPro" id="IPR036736">
    <property type="entry name" value="ACP-like_sf"/>
</dbReference>
<dbReference type="PANTHER" id="PTHR20863">
    <property type="entry name" value="ACYL CARRIER PROTEIN"/>
    <property type="match status" value="1"/>
</dbReference>
<name>A0A1T4VLD8_9FIRM</name>
<keyword evidence="3 7" id="KW-0597">Phosphoprotein</keyword>